<reference evidence="1 2" key="1">
    <citation type="submission" date="2019-08" db="EMBL/GenBank/DDBJ databases">
        <authorList>
            <person name="Peeters C."/>
        </authorList>
    </citation>
    <scope>NUCLEOTIDE SEQUENCE [LARGE SCALE GENOMIC DNA]</scope>
    <source>
        <strain evidence="1 2">LMG 31118</strain>
    </source>
</reference>
<dbReference type="Proteomes" id="UP000414136">
    <property type="component" value="Unassembled WGS sequence"/>
</dbReference>
<organism evidence="1 2">
    <name type="scientific">Pandoraea captiosa</name>
    <dbReference type="NCBI Taxonomy" id="2508302"/>
    <lineage>
        <taxon>Bacteria</taxon>
        <taxon>Pseudomonadati</taxon>
        <taxon>Pseudomonadota</taxon>
        <taxon>Betaproteobacteria</taxon>
        <taxon>Burkholderiales</taxon>
        <taxon>Burkholderiaceae</taxon>
        <taxon>Pandoraea</taxon>
    </lineage>
</organism>
<gene>
    <name evidence="1" type="ORF">PCA31118_00692</name>
</gene>
<dbReference type="AlphaFoldDB" id="A0A5E4ZM44"/>
<evidence type="ECO:0000313" key="1">
    <source>
        <dbReference type="EMBL" id="VVE61717.1"/>
    </source>
</evidence>
<evidence type="ECO:0000313" key="2">
    <source>
        <dbReference type="Proteomes" id="UP000414136"/>
    </source>
</evidence>
<name>A0A5E4ZM44_9BURK</name>
<keyword evidence="2" id="KW-1185">Reference proteome</keyword>
<dbReference type="EMBL" id="CABPSQ010000001">
    <property type="protein sequence ID" value="VVE61717.1"/>
    <property type="molecule type" value="Genomic_DNA"/>
</dbReference>
<accession>A0A5E4ZM44</accession>
<protein>
    <submittedName>
        <fullName evidence="1">Uncharacterized protein</fullName>
    </submittedName>
</protein>
<proteinExistence type="predicted"/>
<dbReference type="OrthoDB" id="8687355at2"/>
<sequence>MPNVTFYLPAGQMPPPAALNALSNECVALCTDVLRAALENIHVVYVDVRHGHGRPAFAEIQYRAEPFRTPQVMARFMEALDHAIVRHVGLTARIRCFGYDASHIYARH</sequence>
<dbReference type="RefSeq" id="WP_150622943.1">
    <property type="nucleotide sequence ID" value="NZ_CABPSQ010000001.1"/>
</dbReference>